<dbReference type="Proteomes" id="UP001196413">
    <property type="component" value="Unassembled WGS sequence"/>
</dbReference>
<feature type="chain" id="PRO_5042224196" description="Transthyretin-like family protein" evidence="5">
    <location>
        <begin position="17"/>
        <end position="93"/>
    </location>
</feature>
<dbReference type="AlphaFoldDB" id="A0AAD5MHM7"/>
<protein>
    <recommendedName>
        <fullName evidence="8">Transthyretin-like family protein</fullName>
    </recommendedName>
</protein>
<dbReference type="GO" id="GO:0009986">
    <property type="term" value="C:cell surface"/>
    <property type="evidence" value="ECO:0007669"/>
    <property type="project" value="InterPro"/>
</dbReference>
<keyword evidence="4 5" id="KW-0732">Signal</keyword>
<feature type="signal peptide" evidence="5">
    <location>
        <begin position="1"/>
        <end position="16"/>
    </location>
</feature>
<evidence type="ECO:0008006" key="8">
    <source>
        <dbReference type="Google" id="ProtNLM"/>
    </source>
</evidence>
<sequence>MKILFLLLFVATLATAWDQSIAVKGRFLCGTEPANAQLKLWDEDGFFNPDDLLDTKHTDGSGYFSLSGTTKENSAIEPKLEIVHSCNEKREVS</sequence>
<dbReference type="Gene3D" id="2.60.40.3330">
    <property type="match status" value="1"/>
</dbReference>
<organism evidence="6 7">
    <name type="scientific">Parelaphostrongylus tenuis</name>
    <name type="common">Meningeal worm</name>
    <dbReference type="NCBI Taxonomy" id="148309"/>
    <lineage>
        <taxon>Eukaryota</taxon>
        <taxon>Metazoa</taxon>
        <taxon>Ecdysozoa</taxon>
        <taxon>Nematoda</taxon>
        <taxon>Chromadorea</taxon>
        <taxon>Rhabditida</taxon>
        <taxon>Rhabditina</taxon>
        <taxon>Rhabditomorpha</taxon>
        <taxon>Strongyloidea</taxon>
        <taxon>Metastrongylidae</taxon>
        <taxon>Parelaphostrongylus</taxon>
    </lineage>
</organism>
<keyword evidence="7" id="KW-1185">Reference proteome</keyword>
<dbReference type="InterPro" id="IPR001534">
    <property type="entry name" value="Transthyretin-like"/>
</dbReference>
<name>A0AAD5MHM7_PARTN</name>
<evidence type="ECO:0000256" key="3">
    <source>
        <dbReference type="ARBA" id="ARBA00022525"/>
    </source>
</evidence>
<accession>A0AAD5MHM7</accession>
<comment type="similarity">
    <text evidence="2">Belongs to the nematode transthyretin-like family.</text>
</comment>
<evidence type="ECO:0000256" key="5">
    <source>
        <dbReference type="SAM" id="SignalP"/>
    </source>
</evidence>
<comment type="caution">
    <text evidence="6">The sequence shown here is derived from an EMBL/GenBank/DDBJ whole genome shotgun (WGS) entry which is preliminary data.</text>
</comment>
<reference evidence="6" key="1">
    <citation type="submission" date="2021-06" db="EMBL/GenBank/DDBJ databases">
        <title>Parelaphostrongylus tenuis whole genome reference sequence.</title>
        <authorList>
            <person name="Garwood T.J."/>
            <person name="Larsen P.A."/>
            <person name="Fountain-Jones N.M."/>
            <person name="Garbe J.R."/>
            <person name="Macchietto M.G."/>
            <person name="Kania S.A."/>
            <person name="Gerhold R.W."/>
            <person name="Richards J.E."/>
            <person name="Wolf T.M."/>
        </authorList>
    </citation>
    <scope>NUCLEOTIDE SEQUENCE</scope>
    <source>
        <strain evidence="6">MNPRO001-30</strain>
        <tissue evidence="6">Meninges</tissue>
    </source>
</reference>
<evidence type="ECO:0000256" key="1">
    <source>
        <dbReference type="ARBA" id="ARBA00004613"/>
    </source>
</evidence>
<evidence type="ECO:0000313" key="7">
    <source>
        <dbReference type="Proteomes" id="UP001196413"/>
    </source>
</evidence>
<dbReference type="EMBL" id="JAHQIW010000651">
    <property type="protein sequence ID" value="KAJ1349371.1"/>
    <property type="molecule type" value="Genomic_DNA"/>
</dbReference>
<dbReference type="InterPro" id="IPR038479">
    <property type="entry name" value="Transthyretin-like_sf"/>
</dbReference>
<proteinExistence type="inferred from homology"/>
<dbReference type="GO" id="GO:0005576">
    <property type="term" value="C:extracellular region"/>
    <property type="evidence" value="ECO:0007669"/>
    <property type="project" value="UniProtKB-SubCell"/>
</dbReference>
<evidence type="ECO:0000313" key="6">
    <source>
        <dbReference type="EMBL" id="KAJ1349371.1"/>
    </source>
</evidence>
<comment type="subcellular location">
    <subcellularLocation>
        <location evidence="1">Secreted</location>
    </subcellularLocation>
</comment>
<dbReference type="PANTHER" id="PTHR21700">
    <property type="entry name" value="TRANSTHYRETIN-LIKE FAMILY PROTEIN-RELATED"/>
    <property type="match status" value="1"/>
</dbReference>
<evidence type="ECO:0000256" key="4">
    <source>
        <dbReference type="ARBA" id="ARBA00022729"/>
    </source>
</evidence>
<keyword evidence="3" id="KW-0964">Secreted</keyword>
<dbReference type="Pfam" id="PF01060">
    <property type="entry name" value="TTR-52"/>
    <property type="match status" value="1"/>
</dbReference>
<gene>
    <name evidence="6" type="ORF">KIN20_004927</name>
</gene>
<evidence type="ECO:0000256" key="2">
    <source>
        <dbReference type="ARBA" id="ARBA00010112"/>
    </source>
</evidence>